<dbReference type="WBParaSite" id="JU765_v2.g3294.t1">
    <property type="protein sequence ID" value="JU765_v2.g3294.t1"/>
    <property type="gene ID" value="JU765_v2.g3294"/>
</dbReference>
<reference evidence="2" key="1">
    <citation type="submission" date="2022-11" db="UniProtKB">
        <authorList>
            <consortium name="WormBaseParasite"/>
        </authorList>
    </citation>
    <scope>IDENTIFICATION</scope>
</reference>
<dbReference type="Proteomes" id="UP000887576">
    <property type="component" value="Unplaced"/>
</dbReference>
<protein>
    <submittedName>
        <fullName evidence="2">Ionotropic glutamate receptor C-terminal domain-containing protein</fullName>
    </submittedName>
</protein>
<sequence length="205" mass="23031">MWKLMESQPSLFVKSSKEGIERVKKGDYAYLMESSMLEYAIERDCDLLQIGGLLDQKGYAIGLPKGSPHRELISTAILELQEKTVLTELKDKWWKKQRGGGVCQHAKLNPSEYGAKSVAGIFIVLICGLALSISVAIIQLLIEAQKISKKKSSPLSVELWRMITISWNESRGKDDRIKRTIDDLIEYKDGLPVPHFSNPIASEIL</sequence>
<proteinExistence type="predicted"/>
<organism evidence="1 2">
    <name type="scientific">Panagrolaimus sp. JU765</name>
    <dbReference type="NCBI Taxonomy" id="591449"/>
    <lineage>
        <taxon>Eukaryota</taxon>
        <taxon>Metazoa</taxon>
        <taxon>Ecdysozoa</taxon>
        <taxon>Nematoda</taxon>
        <taxon>Chromadorea</taxon>
        <taxon>Rhabditida</taxon>
        <taxon>Tylenchina</taxon>
        <taxon>Panagrolaimomorpha</taxon>
        <taxon>Panagrolaimoidea</taxon>
        <taxon>Panagrolaimidae</taxon>
        <taxon>Panagrolaimus</taxon>
    </lineage>
</organism>
<name>A0AC34R3Z5_9BILA</name>
<evidence type="ECO:0000313" key="2">
    <source>
        <dbReference type="WBParaSite" id="JU765_v2.g3294.t1"/>
    </source>
</evidence>
<accession>A0AC34R3Z5</accession>
<evidence type="ECO:0000313" key="1">
    <source>
        <dbReference type="Proteomes" id="UP000887576"/>
    </source>
</evidence>